<feature type="region of interest" description="Disordered" evidence="1">
    <location>
        <begin position="74"/>
        <end position="214"/>
    </location>
</feature>
<dbReference type="PANTHER" id="PTHR46844">
    <property type="entry name" value="SLR5058 PROTEIN"/>
    <property type="match status" value="1"/>
</dbReference>
<reference evidence="3 4" key="1">
    <citation type="submission" date="2023-03" db="EMBL/GenBank/DDBJ databases">
        <title>High-quality genome of Scylla paramamosain provides insights in environmental adaptation.</title>
        <authorList>
            <person name="Zhang L."/>
        </authorList>
    </citation>
    <scope>NUCLEOTIDE SEQUENCE [LARGE SCALE GENOMIC DNA]</scope>
    <source>
        <strain evidence="3">LZ_2023a</strain>
        <tissue evidence="3">Muscle</tissue>
    </source>
</reference>
<evidence type="ECO:0000313" key="4">
    <source>
        <dbReference type="Proteomes" id="UP001487740"/>
    </source>
</evidence>
<feature type="domain" description="NACHT" evidence="2">
    <location>
        <begin position="486"/>
        <end position="604"/>
    </location>
</feature>
<dbReference type="Pfam" id="PF05729">
    <property type="entry name" value="NACHT"/>
    <property type="match status" value="1"/>
</dbReference>
<sequence length="1195" mass="131740">MPWCAVRVAGPPGPHRRVLQCLGDCDCEGHEPAAVNAGHGVLPQRRVITGDSSLALLPGDHPVALPLPAQCSAAMIPPPPEPPAMKKGTPKFPEMKDGTSKPSGMKEGTPQSPGVKEGTPQSPAVKEGTPQSPGVKEDIPQPLGVKEGTPRSPGVKEGTPQSPGVKEGTPQSPGVKEGTPQSPGVKEGTPQSPGVKEGTPQSPGVKVSTPLSPSGYTLQDVNFGRLYKAATQTSKRVLKAVFLVVMRRARVAVVDPWPASVAEYCQRVLGWGNTKLRQNFNSEERSLLQQPVEAADMDVSLLSKLMHKLFEDLSVPETLWRALRDVKNMRNRVCHEHLVLDDQELTQTLSDLKAIYDVVLDEVGEVFGVQLEDVRRAVCAEVDEIMSSAVMVEASEYFGKVEQFRIELVGRFISQGQRELMDRYSKLQVLNPFTWLSSDRFPQLQVRRIFTPLLIMEQNRKVEDSALLASEMLDPETGEDSGTLPDVVVLSGIAGCGKTSLCRFLLHDWRTHGGAVASLRSVDILLHIEAKNVTSCSLITFLQKILLPDTCSHFEEKDVLQVLRQVSVLYVIDGMDEATADAKMLVRDVFSQASGSRIVVTTRPEYTSDVTQLAEQHHLSHMKLTVHGFSDEGRRSFVSRVLTAFVPDEAQRRPQEIELLKFLRTSCSGLAGHLKLPLTLALLVCLWQDDRTRIAKVTSATKLYSEIFRLCTTKMATRLQGSSASHPLDLQAFVETWLLALGRGAYRMLEESRLVIDEETQKELTALCEARGVASLQVFSAFLQCEVQAGLLGMNHHFAFVHKSQMEYLAALYLTNEVITTCRSSNTSVRSTLEELKIFRRSLKKESRRDIHDIILFSGWGAKWVNTWLFVVGHLCMKKAANTVLEAVLEAIVSVPAVTHNEGTMWRLVEESGRHPLVREKVGAAMTKDYFWKPHEEDLCDAAHPVAMLMQHTPFTPRSVLLRVVGSVCGSQLLKEGDLVHSATYDGLTSVLTTVSRRPECQVYLKLDRLYYTWGGEETADHLLKLLQPSGNLVCFIGHLGPSGAAALASRKEMSELRVRVTSTEALQKLARGVLSRSNQVLRLTLRLDLPWASLTAPLPRVRAALIDIIFRGVEDATAAAAAKVMVELSRTFFQVDLVASRLTSEGATTFLQALRAAKVTVKDCLVVRSPHRLQQEARAALQELTGGAAFQWWC</sequence>
<keyword evidence="4" id="KW-1185">Reference proteome</keyword>
<dbReference type="Gene3D" id="3.40.50.300">
    <property type="entry name" value="P-loop containing nucleotide triphosphate hydrolases"/>
    <property type="match status" value="1"/>
</dbReference>
<dbReference type="InterPro" id="IPR027417">
    <property type="entry name" value="P-loop_NTPase"/>
</dbReference>
<dbReference type="EMBL" id="JARAKH010000046">
    <property type="protein sequence ID" value="KAK8378036.1"/>
    <property type="molecule type" value="Genomic_DNA"/>
</dbReference>
<accession>A0AAW0STE6</accession>
<proteinExistence type="predicted"/>
<dbReference type="PROSITE" id="PS50837">
    <property type="entry name" value="NACHT"/>
    <property type="match status" value="1"/>
</dbReference>
<dbReference type="SUPFAM" id="SSF52540">
    <property type="entry name" value="P-loop containing nucleoside triphosphate hydrolases"/>
    <property type="match status" value="1"/>
</dbReference>
<evidence type="ECO:0000256" key="1">
    <source>
        <dbReference type="SAM" id="MobiDB-lite"/>
    </source>
</evidence>
<name>A0AAW0STE6_SCYPA</name>
<comment type="caution">
    <text evidence="3">The sequence shown here is derived from an EMBL/GenBank/DDBJ whole genome shotgun (WGS) entry which is preliminary data.</text>
</comment>
<gene>
    <name evidence="3" type="ORF">O3P69_018758</name>
</gene>
<evidence type="ECO:0000259" key="2">
    <source>
        <dbReference type="PROSITE" id="PS50837"/>
    </source>
</evidence>
<protein>
    <recommendedName>
        <fullName evidence="2">NACHT domain-containing protein</fullName>
    </recommendedName>
</protein>
<dbReference type="CDD" id="cd00882">
    <property type="entry name" value="Ras_like_GTPase"/>
    <property type="match status" value="1"/>
</dbReference>
<organism evidence="3 4">
    <name type="scientific">Scylla paramamosain</name>
    <name type="common">Mud crab</name>
    <dbReference type="NCBI Taxonomy" id="85552"/>
    <lineage>
        <taxon>Eukaryota</taxon>
        <taxon>Metazoa</taxon>
        <taxon>Ecdysozoa</taxon>
        <taxon>Arthropoda</taxon>
        <taxon>Crustacea</taxon>
        <taxon>Multicrustacea</taxon>
        <taxon>Malacostraca</taxon>
        <taxon>Eumalacostraca</taxon>
        <taxon>Eucarida</taxon>
        <taxon>Decapoda</taxon>
        <taxon>Pleocyemata</taxon>
        <taxon>Brachyura</taxon>
        <taxon>Eubrachyura</taxon>
        <taxon>Portunoidea</taxon>
        <taxon>Portunidae</taxon>
        <taxon>Portuninae</taxon>
        <taxon>Scylla</taxon>
    </lineage>
</organism>
<evidence type="ECO:0000313" key="3">
    <source>
        <dbReference type="EMBL" id="KAK8378036.1"/>
    </source>
</evidence>
<dbReference type="InterPro" id="IPR007111">
    <property type="entry name" value="NACHT_NTPase"/>
</dbReference>
<dbReference type="Proteomes" id="UP001487740">
    <property type="component" value="Unassembled WGS sequence"/>
</dbReference>
<dbReference type="PANTHER" id="PTHR46844:SF1">
    <property type="entry name" value="SLR5058 PROTEIN"/>
    <property type="match status" value="1"/>
</dbReference>
<dbReference type="AlphaFoldDB" id="A0AAW0STE6"/>